<keyword evidence="2" id="KW-1185">Reference proteome</keyword>
<name>A0ABR2GDJ9_9ROSI</name>
<proteinExistence type="predicted"/>
<comment type="caution">
    <text evidence="1">The sequence shown here is derived from an EMBL/GenBank/DDBJ whole genome shotgun (WGS) entry which is preliminary data.</text>
</comment>
<dbReference type="Proteomes" id="UP001472677">
    <property type="component" value="Unassembled WGS sequence"/>
</dbReference>
<reference evidence="1 2" key="1">
    <citation type="journal article" date="2024" name="G3 (Bethesda)">
        <title>Genome assembly of Hibiscus sabdariffa L. provides insights into metabolisms of medicinal natural products.</title>
        <authorList>
            <person name="Kim T."/>
        </authorList>
    </citation>
    <scope>NUCLEOTIDE SEQUENCE [LARGE SCALE GENOMIC DNA]</scope>
    <source>
        <strain evidence="1">TK-2024</strain>
        <tissue evidence="1">Old leaves</tissue>
    </source>
</reference>
<organism evidence="1 2">
    <name type="scientific">Hibiscus sabdariffa</name>
    <name type="common">roselle</name>
    <dbReference type="NCBI Taxonomy" id="183260"/>
    <lineage>
        <taxon>Eukaryota</taxon>
        <taxon>Viridiplantae</taxon>
        <taxon>Streptophyta</taxon>
        <taxon>Embryophyta</taxon>
        <taxon>Tracheophyta</taxon>
        <taxon>Spermatophyta</taxon>
        <taxon>Magnoliopsida</taxon>
        <taxon>eudicotyledons</taxon>
        <taxon>Gunneridae</taxon>
        <taxon>Pentapetalae</taxon>
        <taxon>rosids</taxon>
        <taxon>malvids</taxon>
        <taxon>Malvales</taxon>
        <taxon>Malvaceae</taxon>
        <taxon>Malvoideae</taxon>
        <taxon>Hibiscus</taxon>
    </lineage>
</organism>
<dbReference type="EMBL" id="JBBPBM010000001">
    <property type="protein sequence ID" value="KAK8600880.1"/>
    <property type="molecule type" value="Genomic_DNA"/>
</dbReference>
<gene>
    <name evidence="1" type="ORF">V6N12_050727</name>
</gene>
<protein>
    <submittedName>
        <fullName evidence="1">Uncharacterized protein</fullName>
    </submittedName>
</protein>
<accession>A0ABR2GDJ9</accession>
<evidence type="ECO:0000313" key="2">
    <source>
        <dbReference type="Proteomes" id="UP001472677"/>
    </source>
</evidence>
<evidence type="ECO:0000313" key="1">
    <source>
        <dbReference type="EMBL" id="KAK8600880.1"/>
    </source>
</evidence>
<sequence length="67" mass="7399">MIELIPLCTLLESGNRSLVTLLAYFGSGDVGVDSFRTLLESSRCSLFILLAYFGSDDDVVDFFMHTS</sequence>